<evidence type="ECO:0000256" key="9">
    <source>
        <dbReference type="ARBA" id="ARBA00023180"/>
    </source>
</evidence>
<dbReference type="Gene3D" id="3.30.200.20">
    <property type="entry name" value="Phosphorylase Kinase, domain 1"/>
    <property type="match status" value="1"/>
</dbReference>
<sequence length="730" mass="79288">MAREHNSNSHSSSESSSLTLTTEAVVFVAAEGERRNYDYLHNKGLGIDVKKMEKPQMGFGVSSSYCFVLVLSVIVITVRGQDYEVMVTLKRMIINAPNTLQWTDPDVCKWNHIQCDKGNRVTAIQIGNQTLQGSLPKELQNLSHLKRFECQGNNLTGAFPYLSKSLQKLLIHGNMFTSFPNDFFMGMSNLEEVRLDENPFPQWQVPNSLNECIALQSFSAQSVGFVGTIPDFFGNGGPFPGLVYLALSRNYFEGVLPASLSGSSIETLLVNGQNSKAKLNGTLAVLKNMTSLKQIWAHGNSFTGPIPDLSHHDQLFDVSLRDNQLTGVIPPSLMALPNLKVVSLTNNHFQGSPPLFQNGVRVDNNMDNGRNQFCTKVLGEPCSPLVNALLSVVEPLGYPLKFSESWEGNDPCANQWTGIVCSGGNISVINFQNMGLSGTISPRFARLTSVTKLLLANNYITGTIPIELTSMPFLQELDVSNNNLYGRVPSFRKGVVLEFDGNPDIGKDKPTSSLGGGDKKGDTGTVTGFMVGLVILLGIGILIFIKYRRKLNPEGKVQNLTAIVVHPRHSADGNDAIKISAVGVGGGGTGALSPTSNVYPMETGSMVISVQVLRDVTNNFSDENILGKGGFGTVYKGELHDGTKIAVKRMQSGTMGEKGLNEFMAEIAVLTRPTEADVDDIFGVNFDMTLPQALKRWQDFEGSSTLDTTYTFSSVNTNTNGNNTNSSIPL</sequence>
<proteinExistence type="predicted"/>
<dbReference type="GO" id="GO:0004672">
    <property type="term" value="F:protein kinase activity"/>
    <property type="evidence" value="ECO:0007669"/>
    <property type="project" value="InterPro"/>
</dbReference>
<comment type="caution">
    <text evidence="13">The sequence shown here is derived from an EMBL/GenBank/DDBJ whole genome shotgun (WGS) entry which is preliminary data.</text>
</comment>
<keyword evidence="6 11" id="KW-1133">Transmembrane helix</keyword>
<dbReference type="InterPro" id="IPR017441">
    <property type="entry name" value="Protein_kinase_ATP_BS"/>
</dbReference>
<dbReference type="InterPro" id="IPR000719">
    <property type="entry name" value="Prot_kinase_dom"/>
</dbReference>
<protein>
    <recommendedName>
        <fullName evidence="12">Protein kinase domain-containing protein</fullName>
    </recommendedName>
</protein>
<dbReference type="FunFam" id="3.80.10.10:FF:000190">
    <property type="entry name" value="Receptor-like kinase TMK4"/>
    <property type="match status" value="1"/>
</dbReference>
<evidence type="ECO:0000256" key="2">
    <source>
        <dbReference type="ARBA" id="ARBA00022614"/>
    </source>
</evidence>
<organism evidence="13 14">
    <name type="scientific">Lupinus luteus</name>
    <name type="common">European yellow lupine</name>
    <dbReference type="NCBI Taxonomy" id="3873"/>
    <lineage>
        <taxon>Eukaryota</taxon>
        <taxon>Viridiplantae</taxon>
        <taxon>Streptophyta</taxon>
        <taxon>Embryophyta</taxon>
        <taxon>Tracheophyta</taxon>
        <taxon>Spermatophyta</taxon>
        <taxon>Magnoliopsida</taxon>
        <taxon>eudicotyledons</taxon>
        <taxon>Gunneridae</taxon>
        <taxon>Pentapetalae</taxon>
        <taxon>rosids</taxon>
        <taxon>fabids</taxon>
        <taxon>Fabales</taxon>
        <taxon>Fabaceae</taxon>
        <taxon>Papilionoideae</taxon>
        <taxon>50 kb inversion clade</taxon>
        <taxon>genistoids sensu lato</taxon>
        <taxon>core genistoids</taxon>
        <taxon>Genisteae</taxon>
        <taxon>Lupinus</taxon>
    </lineage>
</organism>
<comment type="subcellular location">
    <subcellularLocation>
        <location evidence="1">Membrane</location>
        <topology evidence="1">Single-pass membrane protein</topology>
    </subcellularLocation>
</comment>
<dbReference type="EMBL" id="CAXHTB010000023">
    <property type="protein sequence ID" value="CAL0331097.1"/>
    <property type="molecule type" value="Genomic_DNA"/>
</dbReference>
<dbReference type="InterPro" id="IPR011009">
    <property type="entry name" value="Kinase-like_dom_sf"/>
</dbReference>
<keyword evidence="3 11" id="KW-0812">Transmembrane</keyword>
<evidence type="ECO:0000313" key="13">
    <source>
        <dbReference type="EMBL" id="CAL0331097.1"/>
    </source>
</evidence>
<evidence type="ECO:0000256" key="1">
    <source>
        <dbReference type="ARBA" id="ARBA00004167"/>
    </source>
</evidence>
<dbReference type="GO" id="GO:0016020">
    <property type="term" value="C:membrane"/>
    <property type="evidence" value="ECO:0007669"/>
    <property type="project" value="UniProtKB-SubCell"/>
</dbReference>
<keyword evidence="8" id="KW-0675">Receptor</keyword>
<dbReference type="AlphaFoldDB" id="A0AAV1YAR1"/>
<keyword evidence="2" id="KW-0433">Leucine-rich repeat</keyword>
<reference evidence="13 14" key="1">
    <citation type="submission" date="2024-03" db="EMBL/GenBank/DDBJ databases">
        <authorList>
            <person name="Martinez-Hernandez J."/>
        </authorList>
    </citation>
    <scope>NUCLEOTIDE SEQUENCE [LARGE SCALE GENOMIC DNA]</scope>
</reference>
<dbReference type="InterPro" id="IPR013210">
    <property type="entry name" value="LRR_N_plant-typ"/>
</dbReference>
<evidence type="ECO:0000256" key="3">
    <source>
        <dbReference type="ARBA" id="ARBA00022692"/>
    </source>
</evidence>
<dbReference type="InterPro" id="IPR032675">
    <property type="entry name" value="LRR_dom_sf"/>
</dbReference>
<keyword evidence="14" id="KW-1185">Reference proteome</keyword>
<evidence type="ECO:0000313" key="14">
    <source>
        <dbReference type="Proteomes" id="UP001497480"/>
    </source>
</evidence>
<feature type="binding site" evidence="10">
    <location>
        <position position="648"/>
    </location>
    <ligand>
        <name>ATP</name>
        <dbReference type="ChEBI" id="CHEBI:30616"/>
    </ligand>
</feature>
<evidence type="ECO:0000256" key="10">
    <source>
        <dbReference type="PROSITE-ProRule" id="PRU10141"/>
    </source>
</evidence>
<keyword evidence="9" id="KW-0325">Glycoprotein</keyword>
<dbReference type="Pfam" id="PF07714">
    <property type="entry name" value="PK_Tyr_Ser-Thr"/>
    <property type="match status" value="1"/>
</dbReference>
<dbReference type="Proteomes" id="UP001497480">
    <property type="component" value="Unassembled WGS sequence"/>
</dbReference>
<dbReference type="GO" id="GO:0005524">
    <property type="term" value="F:ATP binding"/>
    <property type="evidence" value="ECO:0007669"/>
    <property type="project" value="UniProtKB-UniRule"/>
</dbReference>
<dbReference type="SUPFAM" id="SSF56112">
    <property type="entry name" value="Protein kinase-like (PK-like)"/>
    <property type="match status" value="1"/>
</dbReference>
<keyword evidence="10" id="KW-0547">Nucleotide-binding</keyword>
<evidence type="ECO:0000256" key="5">
    <source>
        <dbReference type="ARBA" id="ARBA00022737"/>
    </source>
</evidence>
<name>A0AAV1YAR1_LUPLU</name>
<evidence type="ECO:0000256" key="6">
    <source>
        <dbReference type="ARBA" id="ARBA00022989"/>
    </source>
</evidence>
<evidence type="ECO:0000256" key="8">
    <source>
        <dbReference type="ARBA" id="ARBA00023170"/>
    </source>
</evidence>
<dbReference type="Pfam" id="PF00560">
    <property type="entry name" value="LRR_1"/>
    <property type="match status" value="1"/>
</dbReference>
<evidence type="ECO:0000259" key="12">
    <source>
        <dbReference type="PROSITE" id="PS50011"/>
    </source>
</evidence>
<gene>
    <name evidence="13" type="ORF">LLUT_LOCUS32157</name>
</gene>
<dbReference type="PANTHER" id="PTHR47986">
    <property type="entry name" value="OSJNBA0070M12.3 PROTEIN"/>
    <property type="match status" value="1"/>
</dbReference>
<dbReference type="FunFam" id="3.80.10.10:FF:000129">
    <property type="entry name" value="Leucine-rich repeat receptor-like kinase"/>
    <property type="match status" value="1"/>
</dbReference>
<accession>A0AAV1YAR1</accession>
<dbReference type="InterPro" id="IPR052422">
    <property type="entry name" value="Auxin_Ser/Thr_Kinase"/>
</dbReference>
<feature type="transmembrane region" description="Helical" evidence="11">
    <location>
        <begin position="59"/>
        <end position="78"/>
    </location>
</feature>
<keyword evidence="5" id="KW-0677">Repeat</keyword>
<dbReference type="SUPFAM" id="SSF52058">
    <property type="entry name" value="L domain-like"/>
    <property type="match status" value="1"/>
</dbReference>
<dbReference type="Pfam" id="PF08263">
    <property type="entry name" value="LRRNT_2"/>
    <property type="match status" value="2"/>
</dbReference>
<evidence type="ECO:0000256" key="11">
    <source>
        <dbReference type="SAM" id="Phobius"/>
    </source>
</evidence>
<feature type="transmembrane region" description="Helical" evidence="11">
    <location>
        <begin position="526"/>
        <end position="545"/>
    </location>
</feature>
<keyword evidence="7 11" id="KW-0472">Membrane</keyword>
<keyword evidence="10" id="KW-0067">ATP-binding</keyword>
<dbReference type="InterPro" id="IPR001611">
    <property type="entry name" value="Leu-rich_rpt"/>
</dbReference>
<dbReference type="PANTHER" id="PTHR47986:SF27">
    <property type="entry name" value="LRR RECEPTOR-LIKE KINASE"/>
    <property type="match status" value="1"/>
</dbReference>
<dbReference type="InterPro" id="IPR001245">
    <property type="entry name" value="Ser-Thr/Tyr_kinase_cat_dom"/>
</dbReference>
<dbReference type="PROSITE" id="PS00107">
    <property type="entry name" value="PROTEIN_KINASE_ATP"/>
    <property type="match status" value="1"/>
</dbReference>
<evidence type="ECO:0000256" key="7">
    <source>
        <dbReference type="ARBA" id="ARBA00023136"/>
    </source>
</evidence>
<dbReference type="PROSITE" id="PS50011">
    <property type="entry name" value="PROTEIN_KINASE_DOM"/>
    <property type="match status" value="1"/>
</dbReference>
<dbReference type="Gene3D" id="3.80.10.10">
    <property type="entry name" value="Ribonuclease Inhibitor"/>
    <property type="match status" value="2"/>
</dbReference>
<feature type="domain" description="Protein kinase" evidence="12">
    <location>
        <begin position="620"/>
        <end position="730"/>
    </location>
</feature>
<evidence type="ECO:0000256" key="4">
    <source>
        <dbReference type="ARBA" id="ARBA00022729"/>
    </source>
</evidence>
<keyword evidence="4" id="KW-0732">Signal</keyword>